<feature type="transmembrane region" description="Helical" evidence="2">
    <location>
        <begin position="92"/>
        <end position="113"/>
    </location>
</feature>
<proteinExistence type="predicted"/>
<dbReference type="RefSeq" id="WP_052522356.1">
    <property type="nucleotide sequence ID" value="NZ_BAMD01000085.1"/>
</dbReference>
<evidence type="ECO:0000256" key="2">
    <source>
        <dbReference type="SAM" id="Phobius"/>
    </source>
</evidence>
<feature type="transmembrane region" description="Helical" evidence="2">
    <location>
        <begin position="64"/>
        <end position="80"/>
    </location>
</feature>
<feature type="compositionally biased region" description="Basic and acidic residues" evidence="1">
    <location>
        <begin position="241"/>
        <end position="251"/>
    </location>
</feature>
<keyword evidence="4" id="KW-1185">Reference proteome</keyword>
<accession>W7YSG0</accession>
<comment type="caution">
    <text evidence="3">The sequence shown here is derived from an EMBL/GenBank/DDBJ whole genome shotgun (WGS) entry which is preliminary data.</text>
</comment>
<reference evidence="3 4" key="1">
    <citation type="journal article" date="2014" name="Genome Announc.">
        <title>Draft Genome Sequence of Cytophaga fermentans JCM 21142T, a Facultative Anaerobe Isolated from Marine Mud.</title>
        <authorList>
            <person name="Starns D."/>
            <person name="Oshima K."/>
            <person name="Suda W."/>
            <person name="Iino T."/>
            <person name="Yuki M."/>
            <person name="Inoue J."/>
            <person name="Kitamura K."/>
            <person name="Iida T."/>
            <person name="Darby A."/>
            <person name="Hattori M."/>
            <person name="Ohkuma M."/>
        </authorList>
    </citation>
    <scope>NUCLEOTIDE SEQUENCE [LARGE SCALE GENOMIC DNA]</scope>
    <source>
        <strain evidence="3 4">JCM 21142</strain>
    </source>
</reference>
<evidence type="ECO:0000256" key="1">
    <source>
        <dbReference type="SAM" id="MobiDB-lite"/>
    </source>
</evidence>
<keyword evidence="2" id="KW-0472">Membrane</keyword>
<dbReference type="Proteomes" id="UP000019402">
    <property type="component" value="Unassembled WGS sequence"/>
</dbReference>
<keyword evidence="2" id="KW-0812">Transmembrane</keyword>
<evidence type="ECO:0000313" key="4">
    <source>
        <dbReference type="Proteomes" id="UP000019402"/>
    </source>
</evidence>
<evidence type="ECO:0000313" key="3">
    <source>
        <dbReference type="EMBL" id="GAF05409.1"/>
    </source>
</evidence>
<name>W7YSG0_9BACT</name>
<dbReference type="EMBL" id="BAMD01000085">
    <property type="protein sequence ID" value="GAF05409.1"/>
    <property type="molecule type" value="Genomic_DNA"/>
</dbReference>
<organism evidence="3 4">
    <name type="scientific">Saccharicrinis fermentans DSM 9555 = JCM 21142</name>
    <dbReference type="NCBI Taxonomy" id="869213"/>
    <lineage>
        <taxon>Bacteria</taxon>
        <taxon>Pseudomonadati</taxon>
        <taxon>Bacteroidota</taxon>
        <taxon>Bacteroidia</taxon>
        <taxon>Marinilabiliales</taxon>
        <taxon>Marinilabiliaceae</taxon>
        <taxon>Saccharicrinis</taxon>
    </lineage>
</organism>
<sequence>MEEEVKKYYRPITHQGYKYTNKIADFGEESWLPKQICEKFFAPKREAFIYASDCFIYNKNAENMLPIIGGVALFIALPGVKDWYCSGALNGFEKVVVCVCSFLALWFTVYYFTMPQKEIIFNRMDGTITFPGWHWNKNITMHFDDIKFGYTTGGPNAVGAYKLQILRPDRFGSWQFFPIGGITCYEALSFITWYMDKNRPLPPGEAFDAFRQKDFERRKAEGFPKPLYYSSLPTPEATPKQQKEREKHWRG</sequence>
<feature type="region of interest" description="Disordered" evidence="1">
    <location>
        <begin position="221"/>
        <end position="251"/>
    </location>
</feature>
<protein>
    <submittedName>
        <fullName evidence="3">Uncharacterized protein</fullName>
    </submittedName>
</protein>
<dbReference type="AlphaFoldDB" id="W7YSG0"/>
<gene>
    <name evidence="3" type="ORF">JCM21142_104143</name>
</gene>
<keyword evidence="2" id="KW-1133">Transmembrane helix</keyword>
<dbReference type="STRING" id="869213.GCA_000517085_03897"/>